<keyword evidence="2" id="KW-1185">Reference proteome</keyword>
<name>A0A5J9TVE8_9POAL</name>
<sequence length="418" mass="46956">MKISFAVWRSIRSSRIQHHQPRGAHRAAAAMDLSIRLDELVRPLGQPMVIPTAAGGAHVRPLQQPVMDFPLLAASSRASRVNKLARGFSSGHSTESQTHPIPQPVRFFKHEDSKHSSAGVGTPTWPLKEPTVGFLSSGRFNRGWSRRPGGPGAHNLSLARGFSSGDSTKSQALPVLQQARFFTPEDYEHSSWLDFIRFMNTYPAISDVRLNPLLHEQHERVTKPIMLSGAGRIMWHSLIELVYCNKLREYDIARALLEGNLKVSKIYGTVALIDPTKAEAYDGSKPFMGFKAVRTLFIRVMKNVYGMGILELFSDDIPHLLSTLDNPTDDRLCLYHAALLSPLGRALLSIRLNSIFRDEVNLEGFLWKKEDIHAVMEKLPYTSSDPGKEKTDTMHAFFKHWRDVGENRKAKGTNLNYP</sequence>
<dbReference type="EMBL" id="RWGY01000031">
    <property type="protein sequence ID" value="TVU15346.1"/>
    <property type="molecule type" value="Genomic_DNA"/>
</dbReference>
<proteinExistence type="predicted"/>
<evidence type="ECO:0000313" key="1">
    <source>
        <dbReference type="EMBL" id="TVU15346.1"/>
    </source>
</evidence>
<organism evidence="1 2">
    <name type="scientific">Eragrostis curvula</name>
    <name type="common">weeping love grass</name>
    <dbReference type="NCBI Taxonomy" id="38414"/>
    <lineage>
        <taxon>Eukaryota</taxon>
        <taxon>Viridiplantae</taxon>
        <taxon>Streptophyta</taxon>
        <taxon>Embryophyta</taxon>
        <taxon>Tracheophyta</taxon>
        <taxon>Spermatophyta</taxon>
        <taxon>Magnoliopsida</taxon>
        <taxon>Liliopsida</taxon>
        <taxon>Poales</taxon>
        <taxon>Poaceae</taxon>
        <taxon>PACMAD clade</taxon>
        <taxon>Chloridoideae</taxon>
        <taxon>Eragrostideae</taxon>
        <taxon>Eragrostidinae</taxon>
        <taxon>Eragrostis</taxon>
    </lineage>
</organism>
<dbReference type="AlphaFoldDB" id="A0A5J9TVE8"/>
<comment type="caution">
    <text evidence="1">The sequence shown here is derived from an EMBL/GenBank/DDBJ whole genome shotgun (WGS) entry which is preliminary data.</text>
</comment>
<dbReference type="Proteomes" id="UP000324897">
    <property type="component" value="Unassembled WGS sequence"/>
</dbReference>
<reference evidence="1 2" key="1">
    <citation type="journal article" date="2019" name="Sci. Rep.">
        <title>A high-quality genome of Eragrostis curvula grass provides insights into Poaceae evolution and supports new strategies to enhance forage quality.</title>
        <authorList>
            <person name="Carballo J."/>
            <person name="Santos B.A.C.M."/>
            <person name="Zappacosta D."/>
            <person name="Garbus I."/>
            <person name="Selva J.P."/>
            <person name="Gallo C.A."/>
            <person name="Diaz A."/>
            <person name="Albertini E."/>
            <person name="Caccamo M."/>
            <person name="Echenique V."/>
        </authorList>
    </citation>
    <scope>NUCLEOTIDE SEQUENCE [LARGE SCALE GENOMIC DNA]</scope>
    <source>
        <strain evidence="2">cv. Victoria</strain>
        <tissue evidence="1">Leaf</tissue>
    </source>
</reference>
<accession>A0A5J9TVE8</accession>
<evidence type="ECO:0000313" key="2">
    <source>
        <dbReference type="Proteomes" id="UP000324897"/>
    </source>
</evidence>
<gene>
    <name evidence="1" type="ORF">EJB05_38864</name>
</gene>
<protein>
    <submittedName>
        <fullName evidence="1">Uncharacterized protein</fullName>
    </submittedName>
</protein>
<dbReference type="Gramene" id="TVU15346">
    <property type="protein sequence ID" value="TVU15346"/>
    <property type="gene ID" value="EJB05_38864"/>
</dbReference>